<dbReference type="InterPro" id="IPR012340">
    <property type="entry name" value="NA-bd_OB-fold"/>
</dbReference>
<keyword evidence="1 2" id="KW-0238">DNA-binding</keyword>
<dbReference type="Proteomes" id="UP001205843">
    <property type="component" value="Unassembled WGS sequence"/>
</dbReference>
<name>A0AAE3G4H3_9GAMM</name>
<dbReference type="InterPro" id="IPR000424">
    <property type="entry name" value="Primosome_PriB/ssb"/>
</dbReference>
<keyword evidence="5" id="KW-1185">Reference proteome</keyword>
<evidence type="ECO:0000313" key="4">
    <source>
        <dbReference type="EMBL" id="MCP1674591.1"/>
    </source>
</evidence>
<protein>
    <submittedName>
        <fullName evidence="4">Single-stranded DNA-binding protein</fullName>
    </submittedName>
</protein>
<dbReference type="SUPFAM" id="SSF50249">
    <property type="entry name" value="Nucleic acid-binding proteins"/>
    <property type="match status" value="1"/>
</dbReference>
<dbReference type="Pfam" id="PF00436">
    <property type="entry name" value="SSB"/>
    <property type="match status" value="1"/>
</dbReference>
<evidence type="ECO:0000256" key="3">
    <source>
        <dbReference type="SAM" id="MobiDB-lite"/>
    </source>
</evidence>
<dbReference type="Gene3D" id="2.40.50.140">
    <property type="entry name" value="Nucleic acid-binding proteins"/>
    <property type="match status" value="1"/>
</dbReference>
<gene>
    <name evidence="4" type="ORF">J2T57_001693</name>
</gene>
<accession>A0AAE3G4H3</accession>
<reference evidence="4" key="1">
    <citation type="submission" date="2022-03" db="EMBL/GenBank/DDBJ databases">
        <title>Genomic Encyclopedia of Type Strains, Phase III (KMG-III): the genomes of soil and plant-associated and newly described type strains.</title>
        <authorList>
            <person name="Whitman W."/>
        </authorList>
    </citation>
    <scope>NUCLEOTIDE SEQUENCE</scope>
    <source>
        <strain evidence="4">ANL 6-2</strain>
    </source>
</reference>
<feature type="region of interest" description="Disordered" evidence="3">
    <location>
        <begin position="123"/>
        <end position="142"/>
    </location>
</feature>
<dbReference type="AlphaFoldDB" id="A0AAE3G4H3"/>
<evidence type="ECO:0000256" key="1">
    <source>
        <dbReference type="ARBA" id="ARBA00023125"/>
    </source>
</evidence>
<dbReference type="PROSITE" id="PS50935">
    <property type="entry name" value="SSB"/>
    <property type="match status" value="1"/>
</dbReference>
<organism evidence="4 5">
    <name type="scientific">Natronocella acetinitrilica</name>
    <dbReference type="NCBI Taxonomy" id="414046"/>
    <lineage>
        <taxon>Bacteria</taxon>
        <taxon>Pseudomonadati</taxon>
        <taxon>Pseudomonadota</taxon>
        <taxon>Gammaproteobacteria</taxon>
        <taxon>Chromatiales</taxon>
        <taxon>Ectothiorhodospiraceae</taxon>
        <taxon>Natronocella</taxon>
    </lineage>
</organism>
<sequence length="142" mass="15834">MSRHTEQDVRLIAHLTRDAVLRDVGKGREVLSLRVATNSYAGQGEKGEARYHTEYHDVVSFAKAGRFAALIDSDQLGKGAKIAARGEIRKRKRTVKELERLEVTIVCQPRDINVLVAKPMESERTALAADDLPPDDEDEPDI</sequence>
<comment type="caution">
    <text evidence="4">The sequence shown here is derived from an EMBL/GenBank/DDBJ whole genome shotgun (WGS) entry which is preliminary data.</text>
</comment>
<evidence type="ECO:0000256" key="2">
    <source>
        <dbReference type="PROSITE-ProRule" id="PRU00252"/>
    </source>
</evidence>
<dbReference type="GO" id="GO:0003697">
    <property type="term" value="F:single-stranded DNA binding"/>
    <property type="evidence" value="ECO:0007669"/>
    <property type="project" value="InterPro"/>
</dbReference>
<dbReference type="RefSeq" id="WP_253476703.1">
    <property type="nucleotide sequence ID" value="NZ_JALJXV010000003.1"/>
</dbReference>
<feature type="compositionally biased region" description="Acidic residues" evidence="3">
    <location>
        <begin position="132"/>
        <end position="142"/>
    </location>
</feature>
<proteinExistence type="predicted"/>
<evidence type="ECO:0000313" key="5">
    <source>
        <dbReference type="Proteomes" id="UP001205843"/>
    </source>
</evidence>
<dbReference type="EMBL" id="JALJXV010000003">
    <property type="protein sequence ID" value="MCP1674591.1"/>
    <property type="molecule type" value="Genomic_DNA"/>
</dbReference>